<dbReference type="AlphaFoldDB" id="A0A8S3V8D8"/>
<evidence type="ECO:0000259" key="2">
    <source>
        <dbReference type="SMART" id="SM00198"/>
    </source>
</evidence>
<evidence type="ECO:0000256" key="1">
    <source>
        <dbReference type="SAM" id="MobiDB-lite"/>
    </source>
</evidence>
<organism evidence="3 4">
    <name type="scientific">Mytilus edulis</name>
    <name type="common">Blue mussel</name>
    <dbReference type="NCBI Taxonomy" id="6550"/>
    <lineage>
        <taxon>Eukaryota</taxon>
        <taxon>Metazoa</taxon>
        <taxon>Spiralia</taxon>
        <taxon>Lophotrochozoa</taxon>
        <taxon>Mollusca</taxon>
        <taxon>Bivalvia</taxon>
        <taxon>Autobranchia</taxon>
        <taxon>Pteriomorphia</taxon>
        <taxon>Mytilida</taxon>
        <taxon>Mytiloidea</taxon>
        <taxon>Mytilidae</taxon>
        <taxon>Mytilinae</taxon>
        <taxon>Mytilus</taxon>
    </lineage>
</organism>
<feature type="compositionally biased region" description="Basic and acidic residues" evidence="1">
    <location>
        <begin position="179"/>
        <end position="196"/>
    </location>
</feature>
<dbReference type="Pfam" id="PF00188">
    <property type="entry name" value="CAP"/>
    <property type="match status" value="1"/>
</dbReference>
<dbReference type="Gene3D" id="3.40.33.10">
    <property type="entry name" value="CAP"/>
    <property type="match status" value="2"/>
</dbReference>
<dbReference type="InterPro" id="IPR035940">
    <property type="entry name" value="CAP_sf"/>
</dbReference>
<dbReference type="PANTHER" id="PTHR10334">
    <property type="entry name" value="CYSTEINE-RICH SECRETORY PROTEIN-RELATED"/>
    <property type="match status" value="1"/>
</dbReference>
<dbReference type="PRINTS" id="PR00837">
    <property type="entry name" value="V5TPXLIKE"/>
</dbReference>
<accession>A0A8S3V8D8</accession>
<dbReference type="InterPro" id="IPR014044">
    <property type="entry name" value="CAP_dom"/>
</dbReference>
<name>A0A8S3V8D8_MYTED</name>
<dbReference type="PROSITE" id="PS01009">
    <property type="entry name" value="CRISP_1"/>
    <property type="match status" value="1"/>
</dbReference>
<gene>
    <name evidence="3" type="ORF">MEDL_65033</name>
</gene>
<dbReference type="GO" id="GO:0005576">
    <property type="term" value="C:extracellular region"/>
    <property type="evidence" value="ECO:0007669"/>
    <property type="project" value="InterPro"/>
</dbReference>
<dbReference type="InterPro" id="IPR018244">
    <property type="entry name" value="Allrgn_V5/Tpx1_CS"/>
</dbReference>
<comment type="caution">
    <text evidence="3">The sequence shown here is derived from an EMBL/GenBank/DDBJ whole genome shotgun (WGS) entry which is preliminary data.</text>
</comment>
<evidence type="ECO:0000313" key="4">
    <source>
        <dbReference type="Proteomes" id="UP000683360"/>
    </source>
</evidence>
<reference evidence="3" key="1">
    <citation type="submission" date="2021-03" db="EMBL/GenBank/DDBJ databases">
        <authorList>
            <person name="Bekaert M."/>
        </authorList>
    </citation>
    <scope>NUCLEOTIDE SEQUENCE</scope>
</reference>
<evidence type="ECO:0000313" key="3">
    <source>
        <dbReference type="EMBL" id="CAG2253503.1"/>
    </source>
</evidence>
<proteinExistence type="predicted"/>
<dbReference type="CDD" id="cd05380">
    <property type="entry name" value="CAP_euk"/>
    <property type="match status" value="1"/>
</dbReference>
<dbReference type="OrthoDB" id="43654at2759"/>
<dbReference type="SMART" id="SM00198">
    <property type="entry name" value="SCP"/>
    <property type="match status" value="1"/>
</dbReference>
<feature type="domain" description="SCP" evidence="2">
    <location>
        <begin position="1"/>
        <end position="171"/>
    </location>
</feature>
<protein>
    <recommendedName>
        <fullName evidence="2">SCP domain-containing protein</fullName>
    </recommendedName>
</protein>
<feature type="region of interest" description="Disordered" evidence="1">
    <location>
        <begin position="179"/>
        <end position="209"/>
    </location>
</feature>
<keyword evidence="4" id="KW-1185">Reference proteome</keyword>
<dbReference type="EMBL" id="CAJPWZ010003152">
    <property type="protein sequence ID" value="CAG2253503.1"/>
    <property type="molecule type" value="Genomic_DNA"/>
</dbReference>
<dbReference type="InterPro" id="IPR001283">
    <property type="entry name" value="CRISP-related"/>
</dbReference>
<sequence>MHNRIRGEVSPAASPPLPNLEWDDQLASKAEQWAQGCDFLTIKTNQVLSVQLVKTLQLIKFVTSCDKIYCVFNIKDPIHGGIKHWESEKSHWTYGNSDTGCTRGSCGHYTQVCTGGSCGHYTQIIWAATTKIGCGVYTCSQFSSSDGGDMSGFDGYKYLVCNYYQAGNYLVNLLTKPGKEERKQQEETNQQKEEHQLGMGNNRRRNTNG</sequence>
<dbReference type="Proteomes" id="UP000683360">
    <property type="component" value="Unassembled WGS sequence"/>
</dbReference>
<dbReference type="SUPFAM" id="SSF55797">
    <property type="entry name" value="PR-1-like"/>
    <property type="match status" value="1"/>
</dbReference>